<evidence type="ECO:0000256" key="4">
    <source>
        <dbReference type="ARBA" id="ARBA00023136"/>
    </source>
</evidence>
<dbReference type="PANTHER" id="PTHR33048:SF47">
    <property type="entry name" value="INTEGRAL MEMBRANE PROTEIN-RELATED"/>
    <property type="match status" value="1"/>
</dbReference>
<keyword evidence="4 7" id="KW-0472">Membrane</keyword>
<evidence type="ECO:0000259" key="8">
    <source>
        <dbReference type="Pfam" id="PF20684"/>
    </source>
</evidence>
<dbReference type="GeneID" id="43599964"/>
<dbReference type="Proteomes" id="UP000254866">
    <property type="component" value="Unassembled WGS sequence"/>
</dbReference>
<comment type="similarity">
    <text evidence="5">Belongs to the SAT4 family.</text>
</comment>
<feature type="transmembrane region" description="Helical" evidence="7">
    <location>
        <begin position="182"/>
        <end position="209"/>
    </location>
</feature>
<comment type="subcellular location">
    <subcellularLocation>
        <location evidence="1">Membrane</location>
        <topology evidence="1">Multi-pass membrane protein</topology>
    </subcellularLocation>
</comment>
<evidence type="ECO:0000256" key="1">
    <source>
        <dbReference type="ARBA" id="ARBA00004141"/>
    </source>
</evidence>
<evidence type="ECO:0000256" key="7">
    <source>
        <dbReference type="SAM" id="Phobius"/>
    </source>
</evidence>
<evidence type="ECO:0000256" key="5">
    <source>
        <dbReference type="ARBA" id="ARBA00038359"/>
    </source>
</evidence>
<dbReference type="STRING" id="2656787.A0A370TIJ4"/>
<evidence type="ECO:0000313" key="10">
    <source>
        <dbReference type="Proteomes" id="UP000254866"/>
    </source>
</evidence>
<reference evidence="9 10" key="1">
    <citation type="journal article" date="2018" name="IMA Fungus">
        <title>IMA Genome-F 9: Draft genome sequence of Annulohypoxylon stygium, Aspergillus mulundensis, Berkeleyomyces basicola (syn. Thielaviopsis basicola), Ceratocystis smalleyi, two Cercospora beticola strains, Coleophoma cylindrospora, Fusarium fracticaudum, Phialophora cf. hyalina, and Morchella septimelata.</title>
        <authorList>
            <person name="Wingfield B.D."/>
            <person name="Bills G.F."/>
            <person name="Dong Y."/>
            <person name="Huang W."/>
            <person name="Nel W.J."/>
            <person name="Swalarsk-Parry B.S."/>
            <person name="Vaghefi N."/>
            <person name="Wilken P.M."/>
            <person name="An Z."/>
            <person name="de Beer Z.W."/>
            <person name="De Vos L."/>
            <person name="Chen L."/>
            <person name="Duong T.A."/>
            <person name="Gao Y."/>
            <person name="Hammerbacher A."/>
            <person name="Kikkert J.R."/>
            <person name="Li Y."/>
            <person name="Li H."/>
            <person name="Li K."/>
            <person name="Li Q."/>
            <person name="Liu X."/>
            <person name="Ma X."/>
            <person name="Naidoo K."/>
            <person name="Pethybridge S.J."/>
            <person name="Sun J."/>
            <person name="Steenkamp E.T."/>
            <person name="van der Nest M.A."/>
            <person name="van Wyk S."/>
            <person name="Wingfield M.J."/>
            <person name="Xiong C."/>
            <person name="Yue Q."/>
            <person name="Zhang X."/>
        </authorList>
    </citation>
    <scope>NUCLEOTIDE SEQUENCE [LARGE SCALE GENOMIC DNA]</scope>
    <source>
        <strain evidence="9 10">BP 5553</strain>
    </source>
</reference>
<organism evidence="9 10">
    <name type="scientific">Venustampulla echinocandica</name>
    <dbReference type="NCBI Taxonomy" id="2656787"/>
    <lineage>
        <taxon>Eukaryota</taxon>
        <taxon>Fungi</taxon>
        <taxon>Dikarya</taxon>
        <taxon>Ascomycota</taxon>
        <taxon>Pezizomycotina</taxon>
        <taxon>Leotiomycetes</taxon>
        <taxon>Helotiales</taxon>
        <taxon>Pleuroascaceae</taxon>
        <taxon>Venustampulla</taxon>
    </lineage>
</organism>
<feature type="domain" description="Rhodopsin" evidence="8">
    <location>
        <begin position="27"/>
        <end position="286"/>
    </location>
</feature>
<evidence type="ECO:0000256" key="6">
    <source>
        <dbReference type="SAM" id="MobiDB-lite"/>
    </source>
</evidence>
<dbReference type="InterPro" id="IPR052337">
    <property type="entry name" value="SAT4-like"/>
</dbReference>
<feature type="transmembrane region" description="Helical" evidence="7">
    <location>
        <begin position="141"/>
        <end position="162"/>
    </location>
</feature>
<feature type="transmembrane region" description="Helical" evidence="7">
    <location>
        <begin position="221"/>
        <end position="241"/>
    </location>
</feature>
<dbReference type="RefSeq" id="XP_031868007.1">
    <property type="nucleotide sequence ID" value="XM_032015738.1"/>
</dbReference>
<dbReference type="Pfam" id="PF20684">
    <property type="entry name" value="Fung_rhodopsin"/>
    <property type="match status" value="1"/>
</dbReference>
<sequence length="347" mass="38403">MAYSIHTKNLIIVSVVFGVIAIGAVALRLIARRQKRLPLYWDDWTMIVALVIAVAQCVVCVYGATEGGIGHPSETLTPPTLVKLFKVNAAFAGYAASILSNNYQQVHFSVIQMHLSALTFIKISILCFYRRIFTIKWFTRVVDATIGFVVVWWLTFFIATFFTARPLSNFWNTFLQDLAFDIAPYVLAIAATDVAVDFWTLLLPLPVIAGLQMKSAQKWQVVGILWLGVFCVVSASVRLYYIQQVLAFKVLAGEKFTGVLTNNFVWAVIEPCASILCGCLPTYGSLATACAGHIKSVWSSYGLYGSQAYGSGKHPNSGLSDNVDDSGSKRTRREWLELQDSQQKLTA</sequence>
<feature type="transmembrane region" description="Helical" evidence="7">
    <location>
        <begin position="12"/>
        <end position="31"/>
    </location>
</feature>
<dbReference type="AlphaFoldDB" id="A0A370TIJ4"/>
<feature type="region of interest" description="Disordered" evidence="6">
    <location>
        <begin position="313"/>
        <end position="347"/>
    </location>
</feature>
<proteinExistence type="inferred from homology"/>
<feature type="transmembrane region" description="Helical" evidence="7">
    <location>
        <begin position="110"/>
        <end position="129"/>
    </location>
</feature>
<feature type="transmembrane region" description="Helical" evidence="7">
    <location>
        <begin position="43"/>
        <end position="64"/>
    </location>
</feature>
<evidence type="ECO:0000256" key="3">
    <source>
        <dbReference type="ARBA" id="ARBA00022989"/>
    </source>
</evidence>
<accession>A0A370TIJ4</accession>
<dbReference type="InterPro" id="IPR049326">
    <property type="entry name" value="Rhodopsin_dom_fungi"/>
</dbReference>
<comment type="caution">
    <text evidence="9">The sequence shown here is derived from an EMBL/GenBank/DDBJ whole genome shotgun (WGS) entry which is preliminary data.</text>
</comment>
<evidence type="ECO:0000313" key="9">
    <source>
        <dbReference type="EMBL" id="RDL35184.1"/>
    </source>
</evidence>
<gene>
    <name evidence="9" type="ORF">BP5553_07115</name>
</gene>
<keyword evidence="3 7" id="KW-1133">Transmembrane helix</keyword>
<keyword evidence="2 7" id="KW-0812">Transmembrane</keyword>
<keyword evidence="10" id="KW-1185">Reference proteome</keyword>
<dbReference type="PANTHER" id="PTHR33048">
    <property type="entry name" value="PTH11-LIKE INTEGRAL MEMBRANE PROTEIN (AFU_ORTHOLOGUE AFUA_5G11245)"/>
    <property type="match status" value="1"/>
</dbReference>
<dbReference type="GO" id="GO:0016020">
    <property type="term" value="C:membrane"/>
    <property type="evidence" value="ECO:0007669"/>
    <property type="project" value="UniProtKB-SubCell"/>
</dbReference>
<protein>
    <recommendedName>
        <fullName evidence="8">Rhodopsin domain-containing protein</fullName>
    </recommendedName>
</protein>
<evidence type="ECO:0000256" key="2">
    <source>
        <dbReference type="ARBA" id="ARBA00022692"/>
    </source>
</evidence>
<name>A0A370TIJ4_9HELO</name>
<dbReference type="EMBL" id="NPIC01000006">
    <property type="protein sequence ID" value="RDL35184.1"/>
    <property type="molecule type" value="Genomic_DNA"/>
</dbReference>
<dbReference type="OrthoDB" id="5398388at2759"/>